<reference evidence="1 2" key="1">
    <citation type="submission" date="2015-08" db="EMBL/GenBank/DDBJ databases">
        <title>Investigation of the bacterial diversity of lava forest soil.</title>
        <authorList>
            <person name="Lee J.S."/>
        </authorList>
    </citation>
    <scope>NUCLEOTIDE SEQUENCE [LARGE SCALE GENOMIC DNA]</scope>
    <source>
        <strain evidence="1 2">GJW-30</strain>
    </source>
</reference>
<sequence length="118" mass="13775">MATIPLRSFERKVKYLRGWHSSDTRWQILFPDFDETIDRIERMSSDRHRLIHGAIKNLPEYEDDGFIVLRRTLEMNGDKTTFEEANYNLAAIRGFRRDIVLTATFLGQFASILAGHAD</sequence>
<gene>
    <name evidence="1" type="ORF">GJW-30_1_00873</name>
</gene>
<dbReference type="AlphaFoldDB" id="A0A0S3PR45"/>
<evidence type="ECO:0000313" key="1">
    <source>
        <dbReference type="EMBL" id="BAT58349.1"/>
    </source>
</evidence>
<keyword evidence="2" id="KW-1185">Reference proteome</keyword>
<dbReference type="Proteomes" id="UP000236884">
    <property type="component" value="Chromosome"/>
</dbReference>
<protein>
    <submittedName>
        <fullName evidence="1">Uncharacterized protein</fullName>
    </submittedName>
</protein>
<organism evidence="1 2">
    <name type="scientific">Variibacter gotjawalensis</name>
    <dbReference type="NCBI Taxonomy" id="1333996"/>
    <lineage>
        <taxon>Bacteria</taxon>
        <taxon>Pseudomonadati</taxon>
        <taxon>Pseudomonadota</taxon>
        <taxon>Alphaproteobacteria</taxon>
        <taxon>Hyphomicrobiales</taxon>
        <taxon>Nitrobacteraceae</taxon>
        <taxon>Variibacter</taxon>
    </lineage>
</organism>
<accession>A0A0S3PR45</accession>
<proteinExistence type="predicted"/>
<dbReference type="EMBL" id="AP014946">
    <property type="protein sequence ID" value="BAT58349.1"/>
    <property type="molecule type" value="Genomic_DNA"/>
</dbReference>
<evidence type="ECO:0000313" key="2">
    <source>
        <dbReference type="Proteomes" id="UP000236884"/>
    </source>
</evidence>
<dbReference type="KEGG" id="vgo:GJW-30_1_00873"/>
<name>A0A0S3PR45_9BRAD</name>